<reference evidence="2" key="1">
    <citation type="journal article" date="2023" name="Science">
        <title>Genome structures resolve the early diversification of teleost fishes.</title>
        <authorList>
            <person name="Parey E."/>
            <person name="Louis A."/>
            <person name="Montfort J."/>
            <person name="Bouchez O."/>
            <person name="Roques C."/>
            <person name="Iampietro C."/>
            <person name="Lluch J."/>
            <person name="Castinel A."/>
            <person name="Donnadieu C."/>
            <person name="Desvignes T."/>
            <person name="Floi Bucao C."/>
            <person name="Jouanno E."/>
            <person name="Wen M."/>
            <person name="Mejri S."/>
            <person name="Dirks R."/>
            <person name="Jansen H."/>
            <person name="Henkel C."/>
            <person name="Chen W.J."/>
            <person name="Zahm M."/>
            <person name="Cabau C."/>
            <person name="Klopp C."/>
            <person name="Thompson A.W."/>
            <person name="Robinson-Rechavi M."/>
            <person name="Braasch I."/>
            <person name="Lecointre G."/>
            <person name="Bobe J."/>
            <person name="Postlethwait J.H."/>
            <person name="Berthelot C."/>
            <person name="Roest Crollius H."/>
            <person name="Guiguen Y."/>
        </authorList>
    </citation>
    <scope>NUCLEOTIDE SEQUENCE</scope>
    <source>
        <strain evidence="2">NC1722</strain>
    </source>
</reference>
<evidence type="ECO:0000256" key="1">
    <source>
        <dbReference type="SAM" id="MobiDB-lite"/>
    </source>
</evidence>
<evidence type="ECO:0000313" key="3">
    <source>
        <dbReference type="Proteomes" id="UP001221898"/>
    </source>
</evidence>
<gene>
    <name evidence="2" type="ORF">AAFF_G00007140</name>
</gene>
<sequence>MAGSAEKPDGRAIRGSAEHTPVTPLSHNFISPPKQLRQASWSADCKSIMSRVNSLIQMSSPKPHLGPQANRVRAKLSTEAVGCWKERGAAGQAEGADERLAPRLLA</sequence>
<dbReference type="EMBL" id="JAINUG010000010">
    <property type="protein sequence ID" value="KAJ8415016.1"/>
    <property type="molecule type" value="Genomic_DNA"/>
</dbReference>
<organism evidence="2 3">
    <name type="scientific">Aldrovandia affinis</name>
    <dbReference type="NCBI Taxonomy" id="143900"/>
    <lineage>
        <taxon>Eukaryota</taxon>
        <taxon>Metazoa</taxon>
        <taxon>Chordata</taxon>
        <taxon>Craniata</taxon>
        <taxon>Vertebrata</taxon>
        <taxon>Euteleostomi</taxon>
        <taxon>Actinopterygii</taxon>
        <taxon>Neopterygii</taxon>
        <taxon>Teleostei</taxon>
        <taxon>Notacanthiformes</taxon>
        <taxon>Halosauridae</taxon>
        <taxon>Aldrovandia</taxon>
    </lineage>
</organism>
<feature type="region of interest" description="Disordered" evidence="1">
    <location>
        <begin position="87"/>
        <end position="106"/>
    </location>
</feature>
<dbReference type="Proteomes" id="UP001221898">
    <property type="component" value="Unassembled WGS sequence"/>
</dbReference>
<evidence type="ECO:0000313" key="2">
    <source>
        <dbReference type="EMBL" id="KAJ8415016.1"/>
    </source>
</evidence>
<accession>A0AAD7WZ35</accession>
<proteinExistence type="predicted"/>
<name>A0AAD7WZ35_9TELE</name>
<dbReference type="AlphaFoldDB" id="A0AAD7WZ35"/>
<keyword evidence="3" id="KW-1185">Reference proteome</keyword>
<feature type="region of interest" description="Disordered" evidence="1">
    <location>
        <begin position="1"/>
        <end position="33"/>
    </location>
</feature>
<protein>
    <submittedName>
        <fullName evidence="2">Uncharacterized protein</fullName>
    </submittedName>
</protein>
<feature type="compositionally biased region" description="Basic and acidic residues" evidence="1">
    <location>
        <begin position="1"/>
        <end position="12"/>
    </location>
</feature>
<feature type="compositionally biased region" description="Basic and acidic residues" evidence="1">
    <location>
        <begin position="96"/>
        <end position="106"/>
    </location>
</feature>
<comment type="caution">
    <text evidence="2">The sequence shown here is derived from an EMBL/GenBank/DDBJ whole genome shotgun (WGS) entry which is preliminary data.</text>
</comment>